<evidence type="ECO:0000313" key="3">
    <source>
        <dbReference type="Proteomes" id="UP000250235"/>
    </source>
</evidence>
<keyword evidence="3" id="KW-1185">Reference proteome</keyword>
<proteinExistence type="predicted"/>
<sequence length="171" mass="19752">MKVSEDTKEEERRRRIAEKKRRVATEEEADKKKKRRITAEGSHSKRKVEASISITFRSGDTSEIIERSLDIIRALDKVPGKGVRVTNHKLKLLQYNSVSFTPEDSQALKRVFTPAEKARLKLSKRLNLVKPISTVSELLADLPLPVEEEPSKREKSPEIFEWKITSEEYNH</sequence>
<evidence type="ECO:0000313" key="2">
    <source>
        <dbReference type="EMBL" id="KZV56123.1"/>
    </source>
</evidence>
<accession>A0A2Z7DAK9</accession>
<dbReference type="EMBL" id="KQ988371">
    <property type="protein sequence ID" value="KZV56123.1"/>
    <property type="molecule type" value="Genomic_DNA"/>
</dbReference>
<gene>
    <name evidence="2" type="ORF">F511_11503</name>
</gene>
<reference evidence="2 3" key="1">
    <citation type="journal article" date="2015" name="Proc. Natl. Acad. Sci. U.S.A.">
        <title>The resurrection genome of Boea hygrometrica: A blueprint for survival of dehydration.</title>
        <authorList>
            <person name="Xiao L."/>
            <person name="Yang G."/>
            <person name="Zhang L."/>
            <person name="Yang X."/>
            <person name="Zhao S."/>
            <person name="Ji Z."/>
            <person name="Zhou Q."/>
            <person name="Hu M."/>
            <person name="Wang Y."/>
            <person name="Chen M."/>
            <person name="Xu Y."/>
            <person name="Jin H."/>
            <person name="Xiao X."/>
            <person name="Hu G."/>
            <person name="Bao F."/>
            <person name="Hu Y."/>
            <person name="Wan P."/>
            <person name="Li L."/>
            <person name="Deng X."/>
            <person name="Kuang T."/>
            <person name="Xiang C."/>
            <person name="Zhu J.K."/>
            <person name="Oliver M.J."/>
            <person name="He Y."/>
        </authorList>
    </citation>
    <scope>NUCLEOTIDE SEQUENCE [LARGE SCALE GENOMIC DNA]</scope>
    <source>
        <strain evidence="3">cv. XS01</strain>
    </source>
</reference>
<evidence type="ECO:0000256" key="1">
    <source>
        <dbReference type="SAM" id="MobiDB-lite"/>
    </source>
</evidence>
<dbReference type="AlphaFoldDB" id="A0A2Z7DAK9"/>
<name>A0A2Z7DAK9_9LAMI</name>
<dbReference type="Proteomes" id="UP000250235">
    <property type="component" value="Unassembled WGS sequence"/>
</dbReference>
<feature type="compositionally biased region" description="Basic and acidic residues" evidence="1">
    <location>
        <begin position="1"/>
        <end position="13"/>
    </location>
</feature>
<feature type="region of interest" description="Disordered" evidence="1">
    <location>
        <begin position="1"/>
        <end position="49"/>
    </location>
</feature>
<organism evidence="2 3">
    <name type="scientific">Dorcoceras hygrometricum</name>
    <dbReference type="NCBI Taxonomy" id="472368"/>
    <lineage>
        <taxon>Eukaryota</taxon>
        <taxon>Viridiplantae</taxon>
        <taxon>Streptophyta</taxon>
        <taxon>Embryophyta</taxon>
        <taxon>Tracheophyta</taxon>
        <taxon>Spermatophyta</taxon>
        <taxon>Magnoliopsida</taxon>
        <taxon>eudicotyledons</taxon>
        <taxon>Gunneridae</taxon>
        <taxon>Pentapetalae</taxon>
        <taxon>asterids</taxon>
        <taxon>lamiids</taxon>
        <taxon>Lamiales</taxon>
        <taxon>Gesneriaceae</taxon>
        <taxon>Didymocarpoideae</taxon>
        <taxon>Trichosporeae</taxon>
        <taxon>Loxocarpinae</taxon>
        <taxon>Dorcoceras</taxon>
    </lineage>
</organism>
<protein>
    <submittedName>
        <fullName evidence="2">Cytochrome b-c1 complex subunit 7-2</fullName>
    </submittedName>
</protein>